<dbReference type="RefSeq" id="WP_045804935.1">
    <property type="nucleotide sequence ID" value="NZ_LANU01000002.1"/>
</dbReference>
<dbReference type="GO" id="GO:0006417">
    <property type="term" value="P:regulation of translation"/>
    <property type="evidence" value="ECO:0007669"/>
    <property type="project" value="UniProtKB-KW"/>
</dbReference>
<dbReference type="GO" id="GO:0003677">
    <property type="term" value="F:DNA binding"/>
    <property type="evidence" value="ECO:0007669"/>
    <property type="project" value="UniProtKB-KW"/>
</dbReference>
<dbReference type="CDD" id="cd13835">
    <property type="entry name" value="IHF_A"/>
    <property type="match status" value="1"/>
</dbReference>
<evidence type="ECO:0000256" key="7">
    <source>
        <dbReference type="ARBA" id="ARBA00023172"/>
    </source>
</evidence>
<dbReference type="Proteomes" id="UP000033546">
    <property type="component" value="Unassembled WGS sequence"/>
</dbReference>
<dbReference type="GO" id="GO:0006355">
    <property type="term" value="P:regulation of DNA-templated transcription"/>
    <property type="evidence" value="ECO:0007669"/>
    <property type="project" value="InterPro"/>
</dbReference>
<reference evidence="10 11" key="1">
    <citation type="submission" date="2015-02" db="EMBL/GenBank/DDBJ databases">
        <title>Genome Sequencing of Rickettsiales.</title>
        <authorList>
            <person name="Daugherty S.C."/>
            <person name="Su Q."/>
            <person name="Abolude K."/>
            <person name="Beier-Sexton M."/>
            <person name="Carlyon J.A."/>
            <person name="Carter R."/>
            <person name="Day N.P."/>
            <person name="Dumler S.J."/>
            <person name="Dyachenko V."/>
            <person name="Godinez A."/>
            <person name="Kurtti T.J."/>
            <person name="Lichay M."/>
            <person name="Mullins K.E."/>
            <person name="Ott S."/>
            <person name="Pappas-Brown V."/>
            <person name="Paris D.H."/>
            <person name="Patel P."/>
            <person name="Richards A.L."/>
            <person name="Sadzewicz L."/>
            <person name="Sears K."/>
            <person name="Seidman D."/>
            <person name="Sengamalay N."/>
            <person name="Stenos J."/>
            <person name="Tallon L.J."/>
            <person name="Vincent G."/>
            <person name="Fraser C.M."/>
            <person name="Munderloh U."/>
            <person name="Dunning-Hotopp J.C."/>
        </authorList>
    </citation>
    <scope>NUCLEOTIDE SEQUENCE [LARGE SCALE GENOMIC DNA]</scope>
    <source>
        <strain evidence="10 11">EmCRT</strain>
    </source>
</reference>
<comment type="caution">
    <text evidence="10">The sequence shown here is derived from an EMBL/GenBank/DDBJ whole genome shotgun (WGS) entry which is preliminary data.</text>
</comment>
<keyword evidence="7" id="KW-0233">DNA recombination</keyword>
<dbReference type="PATRIC" id="fig|1359167.3.peg.619"/>
<dbReference type="GO" id="GO:0005829">
    <property type="term" value="C:cytosol"/>
    <property type="evidence" value="ECO:0007669"/>
    <property type="project" value="TreeGrafter"/>
</dbReference>
<sequence length="102" mass="11546">MTQTLTKSKIAEVINRDVGLSREDASSIVGEILDEMVSALAKDRILKISSFGTFKSYKKKARMGRNPKTSEEFVIKERNTVSFYPSMLVKHSINSDDDTEER</sequence>
<dbReference type="Pfam" id="PF00216">
    <property type="entry name" value="Bac_DNA_binding"/>
    <property type="match status" value="1"/>
</dbReference>
<evidence type="ECO:0000256" key="6">
    <source>
        <dbReference type="ARBA" id="ARBA00023163"/>
    </source>
</evidence>
<gene>
    <name evidence="10" type="primary">ihfA</name>
    <name evidence="10" type="ORF">EMUCRT_0641</name>
</gene>
<keyword evidence="3" id="KW-0810">Translation regulation</keyword>
<evidence type="ECO:0000256" key="1">
    <source>
        <dbReference type="ARBA" id="ARBA00010529"/>
    </source>
</evidence>
<dbReference type="AlphaFoldDB" id="A0A0F3NC95"/>
<dbReference type="PROSITE" id="PS00045">
    <property type="entry name" value="HISTONE_LIKE"/>
    <property type="match status" value="1"/>
</dbReference>
<keyword evidence="6" id="KW-0804">Transcription</keyword>
<evidence type="ECO:0000256" key="4">
    <source>
        <dbReference type="ARBA" id="ARBA00023015"/>
    </source>
</evidence>
<evidence type="ECO:0000256" key="9">
    <source>
        <dbReference type="RuleBase" id="RU003939"/>
    </source>
</evidence>
<accession>A0A0F3NC95</accession>
<dbReference type="PANTHER" id="PTHR33175:SF2">
    <property type="entry name" value="INTEGRATION HOST FACTOR SUBUNIT ALPHA"/>
    <property type="match status" value="1"/>
</dbReference>
<dbReference type="EMBL" id="LANU01000002">
    <property type="protein sequence ID" value="KJV65688.1"/>
    <property type="molecule type" value="Genomic_DNA"/>
</dbReference>
<dbReference type="Gene3D" id="4.10.520.10">
    <property type="entry name" value="IHF-like DNA-binding proteins"/>
    <property type="match status" value="1"/>
</dbReference>
<dbReference type="GO" id="GO:0006310">
    <property type="term" value="P:DNA recombination"/>
    <property type="evidence" value="ECO:0007669"/>
    <property type="project" value="UniProtKB-KW"/>
</dbReference>
<dbReference type="GO" id="GO:0030527">
    <property type="term" value="F:structural constituent of chromatin"/>
    <property type="evidence" value="ECO:0007669"/>
    <property type="project" value="InterPro"/>
</dbReference>
<dbReference type="GO" id="GO:0009893">
    <property type="term" value="P:positive regulation of metabolic process"/>
    <property type="evidence" value="ECO:0007669"/>
    <property type="project" value="UniProtKB-ARBA"/>
</dbReference>
<evidence type="ECO:0000256" key="8">
    <source>
        <dbReference type="ARBA" id="ARBA00040467"/>
    </source>
</evidence>
<name>A0A0F3NC95_9RICK</name>
<dbReference type="InterPro" id="IPR010992">
    <property type="entry name" value="IHF-like_DNA-bd_dom_sf"/>
</dbReference>
<evidence type="ECO:0000256" key="5">
    <source>
        <dbReference type="ARBA" id="ARBA00023125"/>
    </source>
</evidence>
<dbReference type="InterPro" id="IPR000119">
    <property type="entry name" value="Hist_DNA-bd"/>
</dbReference>
<evidence type="ECO:0000313" key="10">
    <source>
        <dbReference type="EMBL" id="KJV65688.1"/>
    </source>
</evidence>
<dbReference type="PANTHER" id="PTHR33175">
    <property type="entry name" value="DNA-BINDING PROTEIN HU"/>
    <property type="match status" value="1"/>
</dbReference>
<dbReference type="InterPro" id="IPR020816">
    <property type="entry name" value="Histone-like_DNA-bd_CS"/>
</dbReference>
<dbReference type="InterPro" id="IPR005684">
    <property type="entry name" value="IHF_alpha"/>
</dbReference>
<proteinExistence type="inferred from homology"/>
<dbReference type="SUPFAM" id="SSF47729">
    <property type="entry name" value="IHF-like DNA-binding proteins"/>
    <property type="match status" value="1"/>
</dbReference>
<dbReference type="SMART" id="SM00411">
    <property type="entry name" value="BHL"/>
    <property type="match status" value="1"/>
</dbReference>
<keyword evidence="5" id="KW-0238">DNA-binding</keyword>
<organism evidence="10 11">
    <name type="scientific">Ehrlichia cf. muris str. EmCRT</name>
    <dbReference type="NCBI Taxonomy" id="1359167"/>
    <lineage>
        <taxon>Bacteria</taxon>
        <taxon>Pseudomonadati</taxon>
        <taxon>Pseudomonadota</taxon>
        <taxon>Alphaproteobacteria</taxon>
        <taxon>Rickettsiales</taxon>
        <taxon>Anaplasmataceae</taxon>
        <taxon>Ehrlichia</taxon>
    </lineage>
</organism>
<evidence type="ECO:0000313" key="11">
    <source>
        <dbReference type="Proteomes" id="UP000033546"/>
    </source>
</evidence>
<comment type="similarity">
    <text evidence="1 9">Belongs to the bacterial histone-like protein family.</text>
</comment>
<keyword evidence="4" id="KW-0805">Transcription regulation</keyword>
<protein>
    <recommendedName>
        <fullName evidence="8">Histone-like DNA-binding protein</fullName>
    </recommendedName>
    <alternativeName>
        <fullName evidence="2">Integration host factor subunit alpha</fullName>
    </alternativeName>
</protein>
<evidence type="ECO:0000256" key="3">
    <source>
        <dbReference type="ARBA" id="ARBA00022845"/>
    </source>
</evidence>
<evidence type="ECO:0000256" key="2">
    <source>
        <dbReference type="ARBA" id="ARBA00018329"/>
    </source>
</evidence>